<keyword evidence="2" id="KW-1185">Reference proteome</keyword>
<protein>
    <submittedName>
        <fullName evidence="1">AraC-like DNA-binding protein</fullName>
    </submittedName>
</protein>
<sequence length="328" mass="37817">MQSHITLDLVGAVIKTLQFNQLPEFCMPLKCALAQLISIREGQFCRQSFSNYFAHIDLFEYILEKEFTLDFNVHTSGIFILLMLQGHSVFTDPAKNFITEAQGNSCSIQHVGEGIYKRTLFKGEHKILVLTIRPEWFVRITKNFTQFKPLVENYISPVKPIYALPGCPITSAILKPLKKFQEHDGSNEKELNKAMHDFSSEVIYNYHQMLVTGRLMTDALHEIKAKEIAKFIRENYGDGIVDNVARLASMFNVSERLFSHLCKKAFQKSLHQYVIDLRMNYGLFYLVTTTKSISEVAFMVGYNDPGYFSREFKRYHKIAPTEIQALLL</sequence>
<dbReference type="EMBL" id="JAVDTF010000001">
    <property type="protein sequence ID" value="MDR6783322.1"/>
    <property type="molecule type" value="Genomic_DNA"/>
</dbReference>
<name>A0ACC6KVZ2_9SPHI</name>
<accession>A0ACC6KVZ2</accession>
<gene>
    <name evidence="1" type="ORF">J2X78_001874</name>
</gene>
<evidence type="ECO:0000313" key="2">
    <source>
        <dbReference type="Proteomes" id="UP001246858"/>
    </source>
</evidence>
<evidence type="ECO:0000313" key="1">
    <source>
        <dbReference type="EMBL" id="MDR6783322.1"/>
    </source>
</evidence>
<proteinExistence type="predicted"/>
<organism evidence="1 2">
    <name type="scientific">Pedobacter africanus</name>
    <dbReference type="NCBI Taxonomy" id="151894"/>
    <lineage>
        <taxon>Bacteria</taxon>
        <taxon>Pseudomonadati</taxon>
        <taxon>Bacteroidota</taxon>
        <taxon>Sphingobacteriia</taxon>
        <taxon>Sphingobacteriales</taxon>
        <taxon>Sphingobacteriaceae</taxon>
        <taxon>Pedobacter</taxon>
    </lineage>
</organism>
<dbReference type="Proteomes" id="UP001246858">
    <property type="component" value="Unassembled WGS sequence"/>
</dbReference>
<comment type="caution">
    <text evidence="1">The sequence shown here is derived from an EMBL/GenBank/DDBJ whole genome shotgun (WGS) entry which is preliminary data.</text>
</comment>
<reference evidence="1" key="1">
    <citation type="submission" date="2023-07" db="EMBL/GenBank/DDBJ databases">
        <title>Sorghum-associated microbial communities from plants grown in Nebraska, USA.</title>
        <authorList>
            <person name="Schachtman D."/>
        </authorList>
    </citation>
    <scope>NUCLEOTIDE SEQUENCE</scope>
    <source>
        <strain evidence="1">2697</strain>
    </source>
</reference>